<evidence type="ECO:0008006" key="5">
    <source>
        <dbReference type="Google" id="ProtNLM"/>
    </source>
</evidence>
<dbReference type="PANTHER" id="PTHR21112">
    <property type="entry name" value="CHEMOSENSORY PROTEIN A 29A-RELATED"/>
    <property type="match status" value="1"/>
</dbReference>
<keyword evidence="2" id="KW-0472">Membrane</keyword>
<dbReference type="AlphaFoldDB" id="A0A8I6RLX9"/>
<keyword evidence="2" id="KW-1133">Transmembrane helix</keyword>
<dbReference type="PANTHER" id="PTHR21112:SF0">
    <property type="entry name" value="CHEMOSENSORY PROTEIN A 29A-RELATED"/>
    <property type="match status" value="1"/>
</dbReference>
<evidence type="ECO:0000256" key="1">
    <source>
        <dbReference type="ARBA" id="ARBA00022729"/>
    </source>
</evidence>
<dbReference type="RefSeq" id="XP_014246347.1">
    <property type="nucleotide sequence ID" value="XM_014390861.2"/>
</dbReference>
<dbReference type="Pfam" id="PF06477">
    <property type="entry name" value="DUF1091"/>
    <property type="match status" value="1"/>
</dbReference>
<accession>A0A8I6RLX9</accession>
<keyword evidence="2" id="KW-0812">Transmembrane</keyword>
<evidence type="ECO:0000313" key="3">
    <source>
        <dbReference type="EnsemblMetazoa" id="XP_014246347.1"/>
    </source>
</evidence>
<organism evidence="3 4">
    <name type="scientific">Cimex lectularius</name>
    <name type="common">Bed bug</name>
    <name type="synonym">Acanthia lectularia</name>
    <dbReference type="NCBI Taxonomy" id="79782"/>
    <lineage>
        <taxon>Eukaryota</taxon>
        <taxon>Metazoa</taxon>
        <taxon>Ecdysozoa</taxon>
        <taxon>Arthropoda</taxon>
        <taxon>Hexapoda</taxon>
        <taxon>Insecta</taxon>
        <taxon>Pterygota</taxon>
        <taxon>Neoptera</taxon>
        <taxon>Paraneoptera</taxon>
        <taxon>Hemiptera</taxon>
        <taxon>Heteroptera</taxon>
        <taxon>Panheteroptera</taxon>
        <taxon>Cimicomorpha</taxon>
        <taxon>Cimicidae</taxon>
        <taxon>Cimex</taxon>
    </lineage>
</organism>
<keyword evidence="1" id="KW-0732">Signal</keyword>
<dbReference type="Gene3D" id="2.70.220.10">
    <property type="entry name" value="Ganglioside GM2 activator"/>
    <property type="match status" value="1"/>
</dbReference>
<sequence length="186" mass="21350">MIKEALYVTLFSFWSCTTFAAFAGSYYIIPLALEKCSVSECENPIIVFSNYKIRKLDRSTYVYTGSMNATIPIDDDIWARADVSVWGNGGWKPNFYTFEMGKFCSGMRKFLPKFDEEITMRLNQTCPAPPGFYTLTNLNFRQESQHIPSLPYGKYKAKIIGFDKDKNCVACANFVCEVVPKRRKRP</sequence>
<reference evidence="3" key="1">
    <citation type="submission" date="2022-01" db="UniProtKB">
        <authorList>
            <consortium name="EnsemblMetazoa"/>
        </authorList>
    </citation>
    <scope>IDENTIFICATION</scope>
</reference>
<dbReference type="Proteomes" id="UP000494040">
    <property type="component" value="Unassembled WGS sequence"/>
</dbReference>
<feature type="transmembrane region" description="Helical" evidence="2">
    <location>
        <begin position="7"/>
        <end position="29"/>
    </location>
</feature>
<keyword evidence="4" id="KW-1185">Reference proteome</keyword>
<evidence type="ECO:0000256" key="2">
    <source>
        <dbReference type="SAM" id="Phobius"/>
    </source>
</evidence>
<dbReference type="OrthoDB" id="6613763at2759"/>
<dbReference type="EnsemblMetazoa" id="XM_014390861.2">
    <property type="protein sequence ID" value="XP_014246347.1"/>
    <property type="gene ID" value="LOC106664841"/>
</dbReference>
<dbReference type="GeneID" id="106664841"/>
<name>A0A8I6RLX9_CIMLE</name>
<dbReference type="InterPro" id="IPR010512">
    <property type="entry name" value="DUF1091"/>
</dbReference>
<protein>
    <recommendedName>
        <fullName evidence="5">MD-2-related lipid-recognition domain-containing protein</fullName>
    </recommendedName>
</protein>
<dbReference type="KEGG" id="clec:106664841"/>
<proteinExistence type="predicted"/>
<dbReference type="InterPro" id="IPR036846">
    <property type="entry name" value="GM2-AP_sf"/>
</dbReference>
<evidence type="ECO:0000313" key="4">
    <source>
        <dbReference type="Proteomes" id="UP000494040"/>
    </source>
</evidence>
<dbReference type="OMA" id="NCVACAN"/>